<evidence type="ECO:0000313" key="2">
    <source>
        <dbReference type="EMBL" id="MCA9382363.1"/>
    </source>
</evidence>
<dbReference type="InterPro" id="IPR029063">
    <property type="entry name" value="SAM-dependent_MTases_sf"/>
</dbReference>
<dbReference type="AlphaFoldDB" id="A0A955RI80"/>
<dbReference type="Pfam" id="PF08241">
    <property type="entry name" value="Methyltransf_11"/>
    <property type="match status" value="1"/>
</dbReference>
<name>A0A955RI80_9BACT</name>
<dbReference type="InterPro" id="IPR013216">
    <property type="entry name" value="Methyltransf_11"/>
</dbReference>
<dbReference type="GO" id="GO:0032259">
    <property type="term" value="P:methylation"/>
    <property type="evidence" value="ECO:0007669"/>
    <property type="project" value="UniProtKB-KW"/>
</dbReference>
<dbReference type="PANTHER" id="PTHR43591">
    <property type="entry name" value="METHYLTRANSFERASE"/>
    <property type="match status" value="1"/>
</dbReference>
<feature type="domain" description="Methyltransferase type 11" evidence="1">
    <location>
        <begin position="49"/>
        <end position="139"/>
    </location>
</feature>
<dbReference type="Proteomes" id="UP000782843">
    <property type="component" value="Unassembled WGS sequence"/>
</dbReference>
<keyword evidence="2" id="KW-0489">Methyltransferase</keyword>
<protein>
    <submittedName>
        <fullName evidence="2">Class I SAM-dependent methyltransferase</fullName>
    </submittedName>
</protein>
<organism evidence="2 3">
    <name type="scientific">Candidatus Dojkabacteria bacterium</name>
    <dbReference type="NCBI Taxonomy" id="2099670"/>
    <lineage>
        <taxon>Bacteria</taxon>
        <taxon>Candidatus Dojkabacteria</taxon>
    </lineage>
</organism>
<dbReference type="Gene3D" id="3.40.50.150">
    <property type="entry name" value="Vaccinia Virus protein VP39"/>
    <property type="match status" value="1"/>
</dbReference>
<dbReference type="GO" id="GO:0008757">
    <property type="term" value="F:S-adenosylmethionine-dependent methyltransferase activity"/>
    <property type="evidence" value="ECO:0007669"/>
    <property type="project" value="InterPro"/>
</dbReference>
<dbReference type="CDD" id="cd02440">
    <property type="entry name" value="AdoMet_MTases"/>
    <property type="match status" value="1"/>
</dbReference>
<proteinExistence type="predicted"/>
<reference evidence="2" key="1">
    <citation type="submission" date="2020-04" db="EMBL/GenBank/DDBJ databases">
        <authorList>
            <person name="Zhang T."/>
        </authorList>
    </citation>
    <scope>NUCLEOTIDE SEQUENCE</scope>
    <source>
        <strain evidence="2">HKST-UBA10</strain>
    </source>
</reference>
<accession>A0A955RI80</accession>
<evidence type="ECO:0000259" key="1">
    <source>
        <dbReference type="Pfam" id="PF08241"/>
    </source>
</evidence>
<comment type="caution">
    <text evidence="2">The sequence shown here is derived from an EMBL/GenBank/DDBJ whole genome shotgun (WGS) entry which is preliminary data.</text>
</comment>
<reference evidence="2" key="2">
    <citation type="journal article" date="2021" name="Microbiome">
        <title>Successional dynamics and alternative stable states in a saline activated sludge microbial community over 9 years.</title>
        <authorList>
            <person name="Wang Y."/>
            <person name="Ye J."/>
            <person name="Ju F."/>
            <person name="Liu L."/>
            <person name="Boyd J.A."/>
            <person name="Deng Y."/>
            <person name="Parks D.H."/>
            <person name="Jiang X."/>
            <person name="Yin X."/>
            <person name="Woodcroft B.J."/>
            <person name="Tyson G.W."/>
            <person name="Hugenholtz P."/>
            <person name="Polz M.F."/>
            <person name="Zhang T."/>
        </authorList>
    </citation>
    <scope>NUCLEOTIDE SEQUENCE</scope>
    <source>
        <strain evidence="2">HKST-UBA10</strain>
    </source>
</reference>
<sequence length="251" mass="29187">MTSSNWQENAGDDFEQIKEGSPTMYWSFGLQRRLDLMLQRVDFKNKKILDVGCGIGTFVKKFGEYSSQVYGLEYDQKKVDQAIPEVKQNIVQGEAEKLPYPDEAFDIVFSHEVLEHVNDDQKAVEEAFRVLKNNGEFIVFCPNRMYPFETHGIFIKGKYHFGNIPFVPYLPKSVYKKLTPHVRNYTNKDLLSLFNDRKWQITYHSHVFPGFDGLQRRSKFFSKLLRGLYSLETTPLGNFGISHYLIAKKAS</sequence>
<keyword evidence="2" id="KW-0808">Transferase</keyword>
<evidence type="ECO:0000313" key="3">
    <source>
        <dbReference type="Proteomes" id="UP000782843"/>
    </source>
</evidence>
<gene>
    <name evidence="2" type="ORF">KC660_03080</name>
</gene>
<dbReference type="EMBL" id="JAGQLG010000118">
    <property type="protein sequence ID" value="MCA9382363.1"/>
    <property type="molecule type" value="Genomic_DNA"/>
</dbReference>
<dbReference type="SUPFAM" id="SSF53335">
    <property type="entry name" value="S-adenosyl-L-methionine-dependent methyltransferases"/>
    <property type="match status" value="1"/>
</dbReference>